<keyword evidence="3" id="KW-1185">Reference proteome</keyword>
<name>A0ABW8C5T3_9ACTN</name>
<dbReference type="EMBL" id="JBITYG010000004">
    <property type="protein sequence ID" value="MFI9101783.1"/>
    <property type="molecule type" value="Genomic_DNA"/>
</dbReference>
<gene>
    <name evidence="2" type="ORF">ACIGXA_14790</name>
</gene>
<dbReference type="InterPro" id="IPR036689">
    <property type="entry name" value="ESAT-6-like_sf"/>
</dbReference>
<protein>
    <submittedName>
        <fullName evidence="2">WXG100 family type VII secretion target</fullName>
    </submittedName>
</protein>
<organism evidence="2 3">
    <name type="scientific">Streptomyces fildesensis</name>
    <dbReference type="NCBI Taxonomy" id="375757"/>
    <lineage>
        <taxon>Bacteria</taxon>
        <taxon>Bacillati</taxon>
        <taxon>Actinomycetota</taxon>
        <taxon>Actinomycetes</taxon>
        <taxon>Kitasatosporales</taxon>
        <taxon>Streptomycetaceae</taxon>
        <taxon>Streptomyces</taxon>
    </lineage>
</organism>
<feature type="region of interest" description="Disordered" evidence="1">
    <location>
        <begin position="145"/>
        <end position="182"/>
    </location>
</feature>
<dbReference type="Pfam" id="PF06013">
    <property type="entry name" value="WXG100"/>
    <property type="match status" value="1"/>
</dbReference>
<dbReference type="InterPro" id="IPR010310">
    <property type="entry name" value="T7SS_ESAT-6-like"/>
</dbReference>
<dbReference type="SUPFAM" id="SSF140453">
    <property type="entry name" value="EsxAB dimer-like"/>
    <property type="match status" value="1"/>
</dbReference>
<evidence type="ECO:0000313" key="2">
    <source>
        <dbReference type="EMBL" id="MFI9101783.1"/>
    </source>
</evidence>
<evidence type="ECO:0000313" key="3">
    <source>
        <dbReference type="Proteomes" id="UP001614394"/>
    </source>
</evidence>
<reference evidence="2 3" key="1">
    <citation type="submission" date="2024-10" db="EMBL/GenBank/DDBJ databases">
        <title>The Natural Products Discovery Center: Release of the First 8490 Sequenced Strains for Exploring Actinobacteria Biosynthetic Diversity.</title>
        <authorList>
            <person name="Kalkreuter E."/>
            <person name="Kautsar S.A."/>
            <person name="Yang D."/>
            <person name="Bader C.D."/>
            <person name="Teijaro C.N."/>
            <person name="Fluegel L."/>
            <person name="Davis C.M."/>
            <person name="Simpson J.R."/>
            <person name="Lauterbach L."/>
            <person name="Steele A.D."/>
            <person name="Gui C."/>
            <person name="Meng S."/>
            <person name="Li G."/>
            <person name="Viehrig K."/>
            <person name="Ye F."/>
            <person name="Su P."/>
            <person name="Kiefer A.F."/>
            <person name="Nichols A."/>
            <person name="Cepeda A.J."/>
            <person name="Yan W."/>
            <person name="Fan B."/>
            <person name="Jiang Y."/>
            <person name="Adhikari A."/>
            <person name="Zheng C.-J."/>
            <person name="Schuster L."/>
            <person name="Cowan T.M."/>
            <person name="Smanski M.J."/>
            <person name="Chevrette M.G."/>
            <person name="De Carvalho L.P.S."/>
            <person name="Shen B."/>
        </authorList>
    </citation>
    <scope>NUCLEOTIDE SEQUENCE [LARGE SCALE GENOMIC DNA]</scope>
    <source>
        <strain evidence="2 3">NPDC053399</strain>
    </source>
</reference>
<sequence length="182" mass="18969">MATPTPHPDQNLAVVSLDLPPLTLPPQRDYSLDTIAVAPELLMTAATEVTAAVHGIVDSLTAINDGLAELQLGWAGDTASKAKEFSDQWNACMTEMFGSKGHTADGVLNRLVDALSGARSNYDGAEDYIINVLFNPFTTLLNATPTPAPAGAPPKDPGPGNAPDPASMNPVKEVFDHPAPSA</sequence>
<evidence type="ECO:0000256" key="1">
    <source>
        <dbReference type="SAM" id="MobiDB-lite"/>
    </source>
</evidence>
<proteinExistence type="predicted"/>
<comment type="caution">
    <text evidence="2">The sequence shown here is derived from an EMBL/GenBank/DDBJ whole genome shotgun (WGS) entry which is preliminary data.</text>
</comment>
<accession>A0ABW8C5T3</accession>
<dbReference type="RefSeq" id="WP_399648627.1">
    <property type="nucleotide sequence ID" value="NZ_JBITYG010000004.1"/>
</dbReference>
<dbReference type="Proteomes" id="UP001614394">
    <property type="component" value="Unassembled WGS sequence"/>
</dbReference>
<dbReference type="Gene3D" id="1.10.287.1060">
    <property type="entry name" value="ESAT-6-like"/>
    <property type="match status" value="1"/>
</dbReference>
<feature type="compositionally biased region" description="Pro residues" evidence="1">
    <location>
        <begin position="146"/>
        <end position="162"/>
    </location>
</feature>